<dbReference type="Gene3D" id="3.40.50.300">
    <property type="entry name" value="P-loop containing nucleotide triphosphate hydrolases"/>
    <property type="match status" value="1"/>
</dbReference>
<evidence type="ECO:0000313" key="2">
    <source>
        <dbReference type="EMBL" id="GBN41942.1"/>
    </source>
</evidence>
<sequence>MSAFVHAIAVLISELLSVCVANLCKCCFYCYPSSVFYGIFENKVSFSVILLVGLFSPCTHGLKKDLSPCVTRSMGRDMAHKIGAVSYVECSAKTKDGVKHVFEVAVQTAMGSPPSPPISKKDNKVCESRLRRLIRLL</sequence>
<dbReference type="Pfam" id="PF00071">
    <property type="entry name" value="Ras"/>
    <property type="match status" value="1"/>
</dbReference>
<feature type="chain" id="PRO_5021459766" evidence="1">
    <location>
        <begin position="22"/>
        <end position="137"/>
    </location>
</feature>
<name>A0A4Y2NT94_ARAVE</name>
<dbReference type="Proteomes" id="UP000499080">
    <property type="component" value="Unassembled WGS sequence"/>
</dbReference>
<dbReference type="InterPro" id="IPR001806">
    <property type="entry name" value="Small_GTPase"/>
</dbReference>
<keyword evidence="3" id="KW-1185">Reference proteome</keyword>
<keyword evidence="1" id="KW-0732">Signal</keyword>
<dbReference type="AlphaFoldDB" id="A0A4Y2NT94"/>
<dbReference type="SUPFAM" id="SSF52540">
    <property type="entry name" value="P-loop containing nucleoside triphosphate hydrolases"/>
    <property type="match status" value="1"/>
</dbReference>
<dbReference type="GO" id="GO:0005525">
    <property type="term" value="F:GTP binding"/>
    <property type="evidence" value="ECO:0007669"/>
    <property type="project" value="InterPro"/>
</dbReference>
<dbReference type="GO" id="GO:0003924">
    <property type="term" value="F:GTPase activity"/>
    <property type="evidence" value="ECO:0007669"/>
    <property type="project" value="InterPro"/>
</dbReference>
<comment type="caution">
    <text evidence="2">The sequence shown here is derived from an EMBL/GenBank/DDBJ whole genome shotgun (WGS) entry which is preliminary data.</text>
</comment>
<organism evidence="2 3">
    <name type="scientific">Araneus ventricosus</name>
    <name type="common">Orbweaver spider</name>
    <name type="synonym">Epeira ventricosa</name>
    <dbReference type="NCBI Taxonomy" id="182803"/>
    <lineage>
        <taxon>Eukaryota</taxon>
        <taxon>Metazoa</taxon>
        <taxon>Ecdysozoa</taxon>
        <taxon>Arthropoda</taxon>
        <taxon>Chelicerata</taxon>
        <taxon>Arachnida</taxon>
        <taxon>Araneae</taxon>
        <taxon>Araneomorphae</taxon>
        <taxon>Entelegynae</taxon>
        <taxon>Araneoidea</taxon>
        <taxon>Araneidae</taxon>
        <taxon>Araneus</taxon>
    </lineage>
</organism>
<evidence type="ECO:0000313" key="3">
    <source>
        <dbReference type="Proteomes" id="UP000499080"/>
    </source>
</evidence>
<accession>A0A4Y2NT94</accession>
<dbReference type="InterPro" id="IPR027417">
    <property type="entry name" value="P-loop_NTPase"/>
</dbReference>
<feature type="signal peptide" evidence="1">
    <location>
        <begin position="1"/>
        <end position="21"/>
    </location>
</feature>
<proteinExistence type="predicted"/>
<dbReference type="EMBL" id="BGPR01009734">
    <property type="protein sequence ID" value="GBN41942.1"/>
    <property type="molecule type" value="Genomic_DNA"/>
</dbReference>
<evidence type="ECO:0000256" key="1">
    <source>
        <dbReference type="SAM" id="SignalP"/>
    </source>
</evidence>
<dbReference type="SMART" id="SM00174">
    <property type="entry name" value="RHO"/>
    <property type="match status" value="1"/>
</dbReference>
<protein>
    <submittedName>
        <fullName evidence="2">Uncharacterized protein</fullName>
    </submittedName>
</protein>
<reference evidence="2 3" key="1">
    <citation type="journal article" date="2019" name="Sci. Rep.">
        <title>Orb-weaving spider Araneus ventricosus genome elucidates the spidroin gene catalogue.</title>
        <authorList>
            <person name="Kono N."/>
            <person name="Nakamura H."/>
            <person name="Ohtoshi R."/>
            <person name="Moran D.A.P."/>
            <person name="Shinohara A."/>
            <person name="Yoshida Y."/>
            <person name="Fujiwara M."/>
            <person name="Mori M."/>
            <person name="Tomita M."/>
            <person name="Arakawa K."/>
        </authorList>
    </citation>
    <scope>NUCLEOTIDE SEQUENCE [LARGE SCALE GENOMIC DNA]</scope>
</reference>
<gene>
    <name evidence="2" type="ORF">AVEN_211263_1</name>
</gene>
<dbReference type="OrthoDB" id="8830751at2759"/>